<sequence>MAAVKLPILALFMVASAAAYVTSSDCDFSDIDLDGAVERILATLPKNVTVKGDEFQPVFQGLEVGGVVAAGMNQIKRYGALKPFCVDKQRFLEVDFIDNADVAFYFPWRTCSGNEGKVMMHAEFSRFTVIFRVEGGGFAGNSVLRYEGPTVPVNTHNVHVIIEGAGSVGRIFSGVLSRVLSSFANEFWNDEFFGLFRAFVQKALE</sequence>
<evidence type="ECO:0000256" key="1">
    <source>
        <dbReference type="SAM" id="SignalP"/>
    </source>
</evidence>
<dbReference type="OrthoDB" id="6497150at2759"/>
<dbReference type="VEuPathDB" id="VectorBase:LOC119168056"/>
<keyword evidence="1" id="KW-0732">Signal</keyword>
<proteinExistence type="predicted"/>
<evidence type="ECO:0000313" key="2">
    <source>
        <dbReference type="EMBL" id="NOV40085.1"/>
    </source>
</evidence>
<reference evidence="2" key="1">
    <citation type="submission" date="2019-09" db="EMBL/GenBank/DDBJ databases">
        <title>Organ-specific transcriptomic study of the physiology of the cattle tick, Rhipicephalus microplus.</title>
        <authorList>
            <person name="Tirloni L."/>
            <person name="Braz G."/>
            <person name="Gandara A.C.P."/>
            <person name="Sabadin G.A."/>
            <person name="da Silva R.M."/>
            <person name="Guizzo M.G."/>
            <person name="Machado J.A."/>
            <person name="Costa E.P."/>
            <person name="Gomes H.F."/>
            <person name="Moraes J."/>
            <person name="Mota M.B.S."/>
            <person name="Mesquita R.D."/>
            <person name="Alvarenga P.H."/>
            <person name="Alves F."/>
            <person name="Seixas A."/>
            <person name="da Fonseca R.N."/>
            <person name="Fogaca A."/>
            <person name="Logullo C."/>
            <person name="Tanaka A."/>
            <person name="Daffre S."/>
            <person name="Termignoni C."/>
            <person name="Vaz I.S.Jr."/>
            <person name="Oliveira P.L."/>
            <person name="Ribeiro J.M."/>
        </authorList>
    </citation>
    <scope>NUCLEOTIDE SEQUENCE</scope>
    <source>
        <strain evidence="2">Porto Alegre</strain>
    </source>
</reference>
<accession>A0A6M2D290</accession>
<protein>
    <submittedName>
        <fullName evidence="2">Putative conserved secreted protein</fullName>
    </submittedName>
</protein>
<feature type="signal peptide" evidence="1">
    <location>
        <begin position="1"/>
        <end position="19"/>
    </location>
</feature>
<feature type="chain" id="PRO_5026989647" evidence="1">
    <location>
        <begin position="20"/>
        <end position="205"/>
    </location>
</feature>
<dbReference type="AlphaFoldDB" id="A0A6M2D290"/>
<name>A0A6M2D290_RHIMP</name>
<organism evidence="2">
    <name type="scientific">Rhipicephalus microplus</name>
    <name type="common">Cattle tick</name>
    <name type="synonym">Boophilus microplus</name>
    <dbReference type="NCBI Taxonomy" id="6941"/>
    <lineage>
        <taxon>Eukaryota</taxon>
        <taxon>Metazoa</taxon>
        <taxon>Ecdysozoa</taxon>
        <taxon>Arthropoda</taxon>
        <taxon>Chelicerata</taxon>
        <taxon>Arachnida</taxon>
        <taxon>Acari</taxon>
        <taxon>Parasitiformes</taxon>
        <taxon>Ixodida</taxon>
        <taxon>Ixodoidea</taxon>
        <taxon>Ixodidae</taxon>
        <taxon>Rhipicephalinae</taxon>
        <taxon>Rhipicephalus</taxon>
        <taxon>Boophilus</taxon>
    </lineage>
</organism>
<dbReference type="EMBL" id="GHWJ01007348">
    <property type="protein sequence ID" value="NOV40085.1"/>
    <property type="molecule type" value="Transcribed_RNA"/>
</dbReference>